<evidence type="ECO:0000313" key="5">
    <source>
        <dbReference type="EMBL" id="KAJ4747158.1"/>
    </source>
</evidence>
<name>A0AAV8BYY8_9POAL</name>
<feature type="domain" description="WRC" evidence="4">
    <location>
        <begin position="142"/>
        <end position="186"/>
    </location>
</feature>
<feature type="compositionally biased region" description="Basic and acidic residues" evidence="3">
    <location>
        <begin position="99"/>
        <end position="111"/>
    </location>
</feature>
<feature type="compositionally biased region" description="Basic residues" evidence="3">
    <location>
        <begin position="131"/>
        <end position="141"/>
    </location>
</feature>
<protein>
    <recommendedName>
        <fullName evidence="4">WRC domain-containing protein</fullName>
    </recommendedName>
</protein>
<feature type="compositionally biased region" description="Basic and acidic residues" evidence="3">
    <location>
        <begin position="278"/>
        <end position="292"/>
    </location>
</feature>
<evidence type="ECO:0000313" key="6">
    <source>
        <dbReference type="Proteomes" id="UP001140206"/>
    </source>
</evidence>
<feature type="region of interest" description="Disordered" evidence="3">
    <location>
        <begin position="87"/>
        <end position="155"/>
    </location>
</feature>
<evidence type="ECO:0000259" key="4">
    <source>
        <dbReference type="PROSITE" id="PS51667"/>
    </source>
</evidence>
<dbReference type="InterPro" id="IPR014977">
    <property type="entry name" value="WRC_dom"/>
</dbReference>
<accession>A0AAV8BYY8</accession>
<keyword evidence="6" id="KW-1185">Reference proteome</keyword>
<feature type="compositionally biased region" description="Basic residues" evidence="3">
    <location>
        <begin position="293"/>
        <end position="310"/>
    </location>
</feature>
<dbReference type="Pfam" id="PF08879">
    <property type="entry name" value="WRC"/>
    <property type="match status" value="1"/>
</dbReference>
<feature type="region of interest" description="Disordered" evidence="3">
    <location>
        <begin position="275"/>
        <end position="310"/>
    </location>
</feature>
<keyword evidence="1" id="KW-0539">Nucleus</keyword>
<evidence type="ECO:0000256" key="2">
    <source>
        <dbReference type="PROSITE-ProRule" id="PRU01002"/>
    </source>
</evidence>
<organism evidence="5 6">
    <name type="scientific">Rhynchospora pubera</name>
    <dbReference type="NCBI Taxonomy" id="906938"/>
    <lineage>
        <taxon>Eukaryota</taxon>
        <taxon>Viridiplantae</taxon>
        <taxon>Streptophyta</taxon>
        <taxon>Embryophyta</taxon>
        <taxon>Tracheophyta</taxon>
        <taxon>Spermatophyta</taxon>
        <taxon>Magnoliopsida</taxon>
        <taxon>Liliopsida</taxon>
        <taxon>Poales</taxon>
        <taxon>Cyperaceae</taxon>
        <taxon>Cyperoideae</taxon>
        <taxon>Rhynchosporeae</taxon>
        <taxon>Rhynchospora</taxon>
    </lineage>
</organism>
<dbReference type="Proteomes" id="UP001140206">
    <property type="component" value="Chromosome 5"/>
</dbReference>
<dbReference type="PANTHER" id="PTHR34680:SF3">
    <property type="entry name" value="EXPRESSED PROTEIN"/>
    <property type="match status" value="1"/>
</dbReference>
<dbReference type="PANTHER" id="PTHR34680">
    <property type="entry name" value="EXPRESSED PROTEIN"/>
    <property type="match status" value="1"/>
</dbReference>
<sequence>MRIRKNASRLLGSAIVYSSAPFPPPSDTWDPPPSSNLSICASSGQLCELNQSPWDVYPNLHFFTSTFKDVESTPCLKEAKQEVPDAISANDKGIFGNSPEKETIEESETKQTKPLQVCKRVDVKKSGEKKTRTKKKTKGKSKTSPMLCKKNDGKKWSCKRPPQLPHFFCEYHLAQSRSYYSNHTQKETSKQVSRCKTRKKKVKNVGSASSSPYYYYNGYGPYCRRRRGARNAESGDVTMHVDDKKKVGDDDAMHVDDEMKVDECDEPVAGVVDEDSVVDDKAISGSNGEEKRVKKRRRKPMKCRSLKSLL</sequence>
<proteinExistence type="predicted"/>
<dbReference type="EMBL" id="JAMFTS010000005">
    <property type="protein sequence ID" value="KAJ4747158.1"/>
    <property type="molecule type" value="Genomic_DNA"/>
</dbReference>
<dbReference type="PROSITE" id="PS51667">
    <property type="entry name" value="WRC"/>
    <property type="match status" value="1"/>
</dbReference>
<feature type="compositionally biased region" description="Basic and acidic residues" evidence="3">
    <location>
        <begin position="119"/>
        <end position="130"/>
    </location>
</feature>
<comment type="caution">
    <text evidence="2">Lacks conserved residue(s) required for the propagation of feature annotation.</text>
</comment>
<gene>
    <name evidence="5" type="ORF">LUZ62_081563</name>
</gene>
<reference evidence="5" key="1">
    <citation type="submission" date="2022-08" db="EMBL/GenBank/DDBJ databases">
        <authorList>
            <person name="Marques A."/>
        </authorList>
    </citation>
    <scope>NUCLEOTIDE SEQUENCE</scope>
    <source>
        <strain evidence="5">RhyPub2mFocal</strain>
        <tissue evidence="5">Leaves</tissue>
    </source>
</reference>
<evidence type="ECO:0000256" key="1">
    <source>
        <dbReference type="ARBA" id="ARBA00023242"/>
    </source>
</evidence>
<evidence type="ECO:0000256" key="3">
    <source>
        <dbReference type="SAM" id="MobiDB-lite"/>
    </source>
</evidence>
<dbReference type="AlphaFoldDB" id="A0AAV8BYY8"/>
<comment type="caution">
    <text evidence="5">The sequence shown here is derived from an EMBL/GenBank/DDBJ whole genome shotgun (WGS) entry which is preliminary data.</text>
</comment>